<evidence type="ECO:0000313" key="2">
    <source>
        <dbReference type="EMBL" id="CEI40053.1"/>
    </source>
</evidence>
<proteinExistence type="predicted"/>
<evidence type="ECO:0000256" key="1">
    <source>
        <dbReference type="SAM" id="MobiDB-lite"/>
    </source>
</evidence>
<dbReference type="EMBL" id="LN649232">
    <property type="protein sequence ID" value="CEI40053.1"/>
    <property type="molecule type" value="Genomic_DNA"/>
</dbReference>
<protein>
    <submittedName>
        <fullName evidence="2">Uncharacterized protein</fullName>
    </submittedName>
</protein>
<accession>A0A2L2T1W9</accession>
<dbReference type="AlphaFoldDB" id="A0A2L2T1W9"/>
<feature type="region of interest" description="Disordered" evidence="1">
    <location>
        <begin position="54"/>
        <end position="76"/>
    </location>
</feature>
<dbReference type="Proteomes" id="UP000245910">
    <property type="component" value="Chromosome IIII"/>
</dbReference>
<name>A0A2L2T1W9_9HYPO</name>
<evidence type="ECO:0000313" key="3">
    <source>
        <dbReference type="Proteomes" id="UP000245910"/>
    </source>
</evidence>
<sequence>MCEQPSQDNVDYEILQTSWHKPGDEQVNDTKPGFHSQMFLPGTAPIEHSFQPHPIDSNIPENSYEGDGYDALDMPGATSKDIRNSIDSLHGSVVLQCGYMRLAFLQNQIILTRRK</sequence>
<keyword evidence="3" id="KW-1185">Reference proteome</keyword>
<reference evidence="3" key="1">
    <citation type="submission" date="2014-10" db="EMBL/GenBank/DDBJ databases">
        <authorList>
            <person name="King R."/>
        </authorList>
    </citation>
    <scope>NUCLEOTIDE SEQUENCE [LARGE SCALE GENOMIC DNA]</scope>
    <source>
        <strain evidence="3">A3/5</strain>
    </source>
</reference>
<organism evidence="2 3">
    <name type="scientific">Fusarium venenatum</name>
    <dbReference type="NCBI Taxonomy" id="56646"/>
    <lineage>
        <taxon>Eukaryota</taxon>
        <taxon>Fungi</taxon>
        <taxon>Dikarya</taxon>
        <taxon>Ascomycota</taxon>
        <taxon>Pezizomycotina</taxon>
        <taxon>Sordariomycetes</taxon>
        <taxon>Hypocreomycetidae</taxon>
        <taxon>Hypocreales</taxon>
        <taxon>Nectriaceae</taxon>
        <taxon>Fusarium</taxon>
    </lineage>
</organism>